<dbReference type="GO" id="GO:0006273">
    <property type="term" value="P:lagging strand elongation"/>
    <property type="evidence" value="ECO:0007669"/>
    <property type="project" value="TreeGrafter"/>
</dbReference>
<evidence type="ECO:0000313" key="8">
    <source>
        <dbReference type="Proteomes" id="UP000747399"/>
    </source>
</evidence>
<evidence type="ECO:0000256" key="3">
    <source>
        <dbReference type="ARBA" id="ARBA00022741"/>
    </source>
</evidence>
<dbReference type="Gene3D" id="1.10.3260.10">
    <property type="entry name" value="DNA ligase, ATP-dependent, N-terminal domain"/>
    <property type="match status" value="1"/>
</dbReference>
<protein>
    <recommendedName>
        <fullName evidence="6">ATP-dependent DNA ligase family profile domain-containing protein</fullName>
    </recommendedName>
</protein>
<keyword evidence="8" id="KW-1185">Reference proteome</keyword>
<dbReference type="InterPro" id="IPR036599">
    <property type="entry name" value="DNA_ligase_N_sf"/>
</dbReference>
<dbReference type="GO" id="GO:0006310">
    <property type="term" value="P:DNA recombination"/>
    <property type="evidence" value="ECO:0007669"/>
    <property type="project" value="InterPro"/>
</dbReference>
<feature type="compositionally biased region" description="Basic and acidic residues" evidence="5">
    <location>
        <begin position="187"/>
        <end position="201"/>
    </location>
</feature>
<keyword evidence="3" id="KW-0547">Nucleotide-binding</keyword>
<dbReference type="InterPro" id="IPR050191">
    <property type="entry name" value="ATP-dep_DNA_ligase"/>
</dbReference>
<feature type="compositionally biased region" description="Low complexity" evidence="5">
    <location>
        <begin position="263"/>
        <end position="278"/>
    </location>
</feature>
<dbReference type="PANTHER" id="PTHR45674:SF9">
    <property type="entry name" value="DNA LIGASE 3"/>
    <property type="match status" value="1"/>
</dbReference>
<evidence type="ECO:0000256" key="4">
    <source>
        <dbReference type="ARBA" id="ARBA00022840"/>
    </source>
</evidence>
<organism evidence="7 8">
    <name type="scientific">Volvox africanus</name>
    <dbReference type="NCBI Taxonomy" id="51714"/>
    <lineage>
        <taxon>Eukaryota</taxon>
        <taxon>Viridiplantae</taxon>
        <taxon>Chlorophyta</taxon>
        <taxon>core chlorophytes</taxon>
        <taxon>Chlorophyceae</taxon>
        <taxon>CS clade</taxon>
        <taxon>Chlamydomonadales</taxon>
        <taxon>Volvocaceae</taxon>
        <taxon>Volvox</taxon>
    </lineage>
</organism>
<dbReference type="GO" id="GO:0006281">
    <property type="term" value="P:DNA repair"/>
    <property type="evidence" value="ECO:0007669"/>
    <property type="project" value="InterPro"/>
</dbReference>
<sequence>NLRVGANWRSVLGPLGRAVLMHRRGGAAAAATTSCRHYAAASCSGSGARGGTAGGSGQSTITKAELDAAAAAVVEAYHLCPNFEILVPALLEGGVEGLRTRCVLTPGIPIKPMLAKICDGMEDGLRQLGPGAPFLVEYKYDGVRAQIHMQPDGRVFIFSRNCEDRTDSYPDVCALIRSAAVQPRTQSSEHRADRATADLKPVRSPTPATTSCILDAEVVALEWLGHEEDLMHGGPLRAMEVEMEEDAAREDRPSAGGTACGDSSAAGERNASAAASDTSAAPYRLRAFQELATRARRQVEEHQVERRGFRGVGLRQFIGRHSQPPVAPGYLRVLISAFSAFASIRYSTIAPPPFPSGDRASVCLRVRLAVLERAAASPQVGRKCVSSWSWERIR</sequence>
<dbReference type="InterPro" id="IPR016059">
    <property type="entry name" value="DNA_ligase_ATP-dep_CS"/>
</dbReference>
<dbReference type="GO" id="GO:0003910">
    <property type="term" value="F:DNA ligase (ATP) activity"/>
    <property type="evidence" value="ECO:0007669"/>
    <property type="project" value="InterPro"/>
</dbReference>
<evidence type="ECO:0000259" key="6">
    <source>
        <dbReference type="Pfam" id="PF01068"/>
    </source>
</evidence>
<gene>
    <name evidence="7" type="ORF">Vafri_21003</name>
</gene>
<dbReference type="Proteomes" id="UP000747399">
    <property type="component" value="Unassembled WGS sequence"/>
</dbReference>
<dbReference type="Pfam" id="PF01068">
    <property type="entry name" value="DNA_ligase_A_M"/>
    <property type="match status" value="1"/>
</dbReference>
<feature type="non-terminal residue" evidence="7">
    <location>
        <position position="1"/>
    </location>
</feature>
<dbReference type="GO" id="GO:0003677">
    <property type="term" value="F:DNA binding"/>
    <property type="evidence" value="ECO:0007669"/>
    <property type="project" value="InterPro"/>
</dbReference>
<dbReference type="EMBL" id="BNCO01000101">
    <property type="protein sequence ID" value="GIL67668.1"/>
    <property type="molecule type" value="Genomic_DNA"/>
</dbReference>
<evidence type="ECO:0000313" key="7">
    <source>
        <dbReference type="EMBL" id="GIL67668.1"/>
    </source>
</evidence>
<reference evidence="7" key="1">
    <citation type="journal article" date="2021" name="Proc. Natl. Acad. Sci. U.S.A.">
        <title>Three genomes in the algal genus Volvox reveal the fate of a haploid sex-determining region after a transition to homothallism.</title>
        <authorList>
            <person name="Yamamoto K."/>
            <person name="Hamaji T."/>
            <person name="Kawai-Toyooka H."/>
            <person name="Matsuzaki R."/>
            <person name="Takahashi F."/>
            <person name="Nishimura Y."/>
            <person name="Kawachi M."/>
            <person name="Noguchi H."/>
            <person name="Minakuchi Y."/>
            <person name="Umen J.G."/>
            <person name="Toyoda A."/>
            <person name="Nozaki H."/>
        </authorList>
    </citation>
    <scope>NUCLEOTIDE SEQUENCE</scope>
    <source>
        <strain evidence="7">NIES-3780</strain>
    </source>
</reference>
<dbReference type="SUPFAM" id="SSF56091">
    <property type="entry name" value="DNA ligase/mRNA capping enzyme, catalytic domain"/>
    <property type="match status" value="1"/>
</dbReference>
<keyword evidence="4" id="KW-0067">ATP-binding</keyword>
<proteinExistence type="inferred from homology"/>
<feature type="region of interest" description="Disordered" evidence="5">
    <location>
        <begin position="243"/>
        <end position="278"/>
    </location>
</feature>
<accession>A0A8J4FB85</accession>
<dbReference type="InterPro" id="IPR012310">
    <property type="entry name" value="DNA_ligase_ATP-dep_cent"/>
</dbReference>
<dbReference type="AlphaFoldDB" id="A0A8J4FB85"/>
<comment type="caution">
    <text evidence="7">The sequence shown here is derived from an EMBL/GenBank/DDBJ whole genome shotgun (WGS) entry which is preliminary data.</text>
</comment>
<feature type="region of interest" description="Disordered" evidence="5">
    <location>
        <begin position="183"/>
        <end position="208"/>
    </location>
</feature>
<evidence type="ECO:0000256" key="2">
    <source>
        <dbReference type="ARBA" id="ARBA00022598"/>
    </source>
</evidence>
<evidence type="ECO:0000256" key="5">
    <source>
        <dbReference type="SAM" id="MobiDB-lite"/>
    </source>
</evidence>
<feature type="domain" description="ATP-dependent DNA ligase family profile" evidence="6">
    <location>
        <begin position="112"/>
        <end position="220"/>
    </location>
</feature>
<dbReference type="Gene3D" id="3.30.470.30">
    <property type="entry name" value="DNA ligase/mRNA capping enzyme"/>
    <property type="match status" value="1"/>
</dbReference>
<dbReference type="PANTHER" id="PTHR45674">
    <property type="entry name" value="DNA LIGASE 1/3 FAMILY MEMBER"/>
    <property type="match status" value="1"/>
</dbReference>
<keyword evidence="2" id="KW-0436">Ligase</keyword>
<name>A0A8J4FB85_9CHLO</name>
<dbReference type="GO" id="GO:0005524">
    <property type="term" value="F:ATP binding"/>
    <property type="evidence" value="ECO:0007669"/>
    <property type="project" value="UniProtKB-KW"/>
</dbReference>
<dbReference type="PROSITE" id="PS00697">
    <property type="entry name" value="DNA_LIGASE_A1"/>
    <property type="match status" value="1"/>
</dbReference>
<evidence type="ECO:0000256" key="1">
    <source>
        <dbReference type="ARBA" id="ARBA00007572"/>
    </source>
</evidence>
<comment type="similarity">
    <text evidence="1">Belongs to the ATP-dependent DNA ligase family.</text>
</comment>